<dbReference type="EMBL" id="CAJHNH020003557">
    <property type="protein sequence ID" value="CAG5129544.1"/>
    <property type="molecule type" value="Genomic_DNA"/>
</dbReference>
<dbReference type="GO" id="GO:0005763">
    <property type="term" value="C:mitochondrial small ribosomal subunit"/>
    <property type="evidence" value="ECO:0007669"/>
    <property type="project" value="TreeGrafter"/>
</dbReference>
<sequence length="265" mass="29942">MAASLRKLSLSNSVSHIRPNVHNQPTCPVRQISCDRTLLAKFSDAHRQELEKEAQPSVESTLLHKDYFGVKKLVTLQDLFHARVHLGHNAGLRHVSMTPFIFGERQSADIINLEHTLPLLHHALNVFAHIVYRGGIVLFLSRNMQILPWVERMAKDVGEYSHCRPWKRGTFTDAANVFGTLPIYPDVCVFFNTQDTVFEVHRGIVESAKLLVPTIAIVDTNCDISNVTYPVPGNDDSPASQRLFIDLFRKTTLLAKEKRKEDGLV</sequence>
<organism evidence="4 5">
    <name type="scientific">Candidula unifasciata</name>
    <dbReference type="NCBI Taxonomy" id="100452"/>
    <lineage>
        <taxon>Eukaryota</taxon>
        <taxon>Metazoa</taxon>
        <taxon>Spiralia</taxon>
        <taxon>Lophotrochozoa</taxon>
        <taxon>Mollusca</taxon>
        <taxon>Gastropoda</taxon>
        <taxon>Heterobranchia</taxon>
        <taxon>Euthyneura</taxon>
        <taxon>Panpulmonata</taxon>
        <taxon>Eupulmonata</taxon>
        <taxon>Stylommatophora</taxon>
        <taxon>Helicina</taxon>
        <taxon>Helicoidea</taxon>
        <taxon>Geomitridae</taxon>
        <taxon>Candidula</taxon>
    </lineage>
</organism>
<dbReference type="SUPFAM" id="SSF52313">
    <property type="entry name" value="Ribosomal protein S2"/>
    <property type="match status" value="1"/>
</dbReference>
<dbReference type="PANTHER" id="PTHR12534">
    <property type="entry name" value="30S RIBOSOMAL PROTEIN S2 PROKARYOTIC AND ORGANELLAR"/>
    <property type="match status" value="1"/>
</dbReference>
<evidence type="ECO:0000313" key="5">
    <source>
        <dbReference type="Proteomes" id="UP000678393"/>
    </source>
</evidence>
<dbReference type="HAMAP" id="MF_00291_B">
    <property type="entry name" value="Ribosomal_uS2_B"/>
    <property type="match status" value="1"/>
</dbReference>
<evidence type="ECO:0000256" key="1">
    <source>
        <dbReference type="ARBA" id="ARBA00006242"/>
    </source>
</evidence>
<comment type="caution">
    <text evidence="4">The sequence shown here is derived from an EMBL/GenBank/DDBJ whole genome shotgun (WGS) entry which is preliminary data.</text>
</comment>
<dbReference type="PROSITE" id="PS00962">
    <property type="entry name" value="RIBOSOMAL_S2_1"/>
    <property type="match status" value="1"/>
</dbReference>
<evidence type="ECO:0008006" key="6">
    <source>
        <dbReference type="Google" id="ProtNLM"/>
    </source>
</evidence>
<dbReference type="Gene3D" id="3.40.50.10490">
    <property type="entry name" value="Glucose-6-phosphate isomerase like protein, domain 1"/>
    <property type="match status" value="1"/>
</dbReference>
<evidence type="ECO:0000313" key="4">
    <source>
        <dbReference type="EMBL" id="CAG5129544.1"/>
    </source>
</evidence>
<protein>
    <recommendedName>
        <fullName evidence="6">Ribosomal protein S2</fullName>
    </recommendedName>
</protein>
<keyword evidence="3" id="KW-0687">Ribonucleoprotein</keyword>
<dbReference type="PANTHER" id="PTHR12534:SF0">
    <property type="entry name" value="SMALL RIBOSOMAL SUBUNIT PROTEIN US2M"/>
    <property type="match status" value="1"/>
</dbReference>
<name>A0A8S3ZIY1_9EUPU</name>
<dbReference type="InterPro" id="IPR005706">
    <property type="entry name" value="Ribosomal_uS2_bac/mit/plastid"/>
</dbReference>
<proteinExistence type="inferred from homology"/>
<accession>A0A8S3ZIY1</accession>
<evidence type="ECO:0000256" key="2">
    <source>
        <dbReference type="ARBA" id="ARBA00022980"/>
    </source>
</evidence>
<keyword evidence="2" id="KW-0689">Ribosomal protein</keyword>
<keyword evidence="5" id="KW-1185">Reference proteome</keyword>
<reference evidence="4" key="1">
    <citation type="submission" date="2021-04" db="EMBL/GenBank/DDBJ databases">
        <authorList>
            <consortium name="Molecular Ecology Group"/>
        </authorList>
    </citation>
    <scope>NUCLEOTIDE SEQUENCE</scope>
</reference>
<dbReference type="AlphaFoldDB" id="A0A8S3ZIY1"/>
<gene>
    <name evidence="4" type="ORF">CUNI_LOCUS15102</name>
</gene>
<evidence type="ECO:0000256" key="3">
    <source>
        <dbReference type="ARBA" id="ARBA00023274"/>
    </source>
</evidence>
<dbReference type="GO" id="GO:0003735">
    <property type="term" value="F:structural constituent of ribosome"/>
    <property type="evidence" value="ECO:0007669"/>
    <property type="project" value="InterPro"/>
</dbReference>
<dbReference type="Proteomes" id="UP000678393">
    <property type="component" value="Unassembled WGS sequence"/>
</dbReference>
<comment type="similarity">
    <text evidence="1">Belongs to the universal ribosomal protein uS2 family.</text>
</comment>
<dbReference type="InterPro" id="IPR018130">
    <property type="entry name" value="Ribosomal_uS2_CS"/>
</dbReference>
<dbReference type="OrthoDB" id="2320368at2759"/>
<dbReference type="PRINTS" id="PR00395">
    <property type="entry name" value="RIBOSOMALS2"/>
</dbReference>
<dbReference type="InterPro" id="IPR023591">
    <property type="entry name" value="Ribosomal_uS2_flav_dom_sf"/>
</dbReference>
<dbReference type="CDD" id="cd01425">
    <property type="entry name" value="RPS2"/>
    <property type="match status" value="1"/>
</dbReference>
<dbReference type="Pfam" id="PF00318">
    <property type="entry name" value="Ribosomal_S2"/>
    <property type="match status" value="2"/>
</dbReference>
<dbReference type="InterPro" id="IPR001865">
    <property type="entry name" value="Ribosomal_uS2"/>
</dbReference>
<dbReference type="GO" id="GO:0006412">
    <property type="term" value="P:translation"/>
    <property type="evidence" value="ECO:0007669"/>
    <property type="project" value="InterPro"/>
</dbReference>